<feature type="domain" description="Type 4 fimbrial biogenesis protein PilX N-terminal" evidence="2">
    <location>
        <begin position="5"/>
        <end position="54"/>
    </location>
</feature>
<dbReference type="Proteomes" id="UP001203423">
    <property type="component" value="Unassembled WGS sequence"/>
</dbReference>
<evidence type="ECO:0000259" key="2">
    <source>
        <dbReference type="Pfam" id="PF14341"/>
    </source>
</evidence>
<keyword evidence="4" id="KW-1185">Reference proteome</keyword>
<name>A0ABT0L5V5_9GAMM</name>
<accession>A0ABT0L5V5</accession>
<keyword evidence="1" id="KW-1133">Transmembrane helix</keyword>
<keyword evidence="1" id="KW-0472">Membrane</keyword>
<gene>
    <name evidence="3" type="ORF">L2764_00790</name>
</gene>
<proteinExistence type="predicted"/>
<dbReference type="RefSeq" id="WP_248938340.1">
    <property type="nucleotide sequence ID" value="NZ_JAKIKS010000002.1"/>
</dbReference>
<organism evidence="3 4">
    <name type="scientific">Shewanella surugensis</name>
    <dbReference type="NCBI Taxonomy" id="212020"/>
    <lineage>
        <taxon>Bacteria</taxon>
        <taxon>Pseudomonadati</taxon>
        <taxon>Pseudomonadota</taxon>
        <taxon>Gammaproteobacteria</taxon>
        <taxon>Alteromonadales</taxon>
        <taxon>Shewanellaceae</taxon>
        <taxon>Shewanella</taxon>
    </lineage>
</organism>
<keyword evidence="1" id="KW-0812">Transmembrane</keyword>
<evidence type="ECO:0000256" key="1">
    <source>
        <dbReference type="SAM" id="Phobius"/>
    </source>
</evidence>
<reference evidence="3 4" key="1">
    <citation type="submission" date="2022-01" db="EMBL/GenBank/DDBJ databases">
        <title>Whole genome-based taxonomy of the Shewanellaceae.</title>
        <authorList>
            <person name="Martin-Rodriguez A.J."/>
        </authorList>
    </citation>
    <scope>NUCLEOTIDE SEQUENCE [LARGE SCALE GENOMIC DNA]</scope>
    <source>
        <strain evidence="3 4">DSM 17177</strain>
    </source>
</reference>
<evidence type="ECO:0000313" key="3">
    <source>
        <dbReference type="EMBL" id="MCL1123050.1"/>
    </source>
</evidence>
<dbReference type="EMBL" id="JAKIKS010000002">
    <property type="protein sequence ID" value="MCL1123050.1"/>
    <property type="molecule type" value="Genomic_DNA"/>
</dbReference>
<dbReference type="InterPro" id="IPR025746">
    <property type="entry name" value="PilX_N_dom"/>
</dbReference>
<sequence>MKDQQGMVLFFSLIILLIMTVVGVAIAMSSTQSLRMSQAGADRVKASVAVQGALNAVVLDNQGSVLANLYDSLVINDPDYQATSTLIPLNEGDVPCARSTRPTAGVACRKVEVTSQVSFGRDNAAQLSFVTGLEQEVLAD</sequence>
<comment type="caution">
    <text evidence="3">The sequence shown here is derived from an EMBL/GenBank/DDBJ whole genome shotgun (WGS) entry which is preliminary data.</text>
</comment>
<feature type="transmembrane region" description="Helical" evidence="1">
    <location>
        <begin position="6"/>
        <end position="28"/>
    </location>
</feature>
<dbReference type="Pfam" id="PF14341">
    <property type="entry name" value="PilX_N"/>
    <property type="match status" value="1"/>
</dbReference>
<evidence type="ECO:0000313" key="4">
    <source>
        <dbReference type="Proteomes" id="UP001203423"/>
    </source>
</evidence>
<protein>
    <submittedName>
        <fullName evidence="3">Pilus assembly PilX N-terminal domain-containing protein</fullName>
    </submittedName>
</protein>